<protein>
    <submittedName>
        <fullName evidence="2">Uncharacterized protein</fullName>
    </submittedName>
</protein>
<dbReference type="EMBL" id="DRMN01000039">
    <property type="protein sequence ID" value="HFB54388.1"/>
    <property type="molecule type" value="Genomic_DNA"/>
</dbReference>
<keyword evidence="1" id="KW-1133">Transmembrane helix</keyword>
<gene>
    <name evidence="2" type="ORF">ENJ46_00570</name>
</gene>
<feature type="transmembrane region" description="Helical" evidence="1">
    <location>
        <begin position="97"/>
        <end position="118"/>
    </location>
</feature>
<dbReference type="Proteomes" id="UP000886042">
    <property type="component" value="Unassembled WGS sequence"/>
</dbReference>
<organism evidence="2">
    <name type="scientific">Hellea balneolensis</name>
    <dbReference type="NCBI Taxonomy" id="287478"/>
    <lineage>
        <taxon>Bacteria</taxon>
        <taxon>Pseudomonadati</taxon>
        <taxon>Pseudomonadota</taxon>
        <taxon>Alphaproteobacteria</taxon>
        <taxon>Maricaulales</taxon>
        <taxon>Robiginitomaculaceae</taxon>
        <taxon>Hellea</taxon>
    </lineage>
</organism>
<evidence type="ECO:0000313" key="2">
    <source>
        <dbReference type="EMBL" id="HFB54388.1"/>
    </source>
</evidence>
<feature type="transmembrane region" description="Helical" evidence="1">
    <location>
        <begin position="63"/>
        <end position="85"/>
    </location>
</feature>
<evidence type="ECO:0000256" key="1">
    <source>
        <dbReference type="SAM" id="Phobius"/>
    </source>
</evidence>
<sequence>MQNLLDFLSQKKILLLCFMAMLLIGYGFNFTEPLIGGELLDMQMNAADAQARLAEMSSYQRKMHLLTTLILDSLYPLAYGGLLAGIVGRFAHNRQRLWAAPAVFTVFIDFCENGVQSLALMGHENLLGLKGILTPLKFGGFALAALIVIVLLLAAAYRKITSKE</sequence>
<reference evidence="2" key="1">
    <citation type="journal article" date="2020" name="mSystems">
        <title>Genome- and Community-Level Interaction Insights into Carbon Utilization and Element Cycling Functions of Hydrothermarchaeota in Hydrothermal Sediment.</title>
        <authorList>
            <person name="Zhou Z."/>
            <person name="Liu Y."/>
            <person name="Xu W."/>
            <person name="Pan J."/>
            <person name="Luo Z.H."/>
            <person name="Li M."/>
        </authorList>
    </citation>
    <scope>NUCLEOTIDE SEQUENCE [LARGE SCALE GENOMIC DNA]</scope>
    <source>
        <strain evidence="2">HyVt-489</strain>
    </source>
</reference>
<keyword evidence="1" id="KW-0812">Transmembrane</keyword>
<dbReference type="AlphaFoldDB" id="A0A7C3C4U3"/>
<keyword evidence="1" id="KW-0472">Membrane</keyword>
<feature type="transmembrane region" description="Helical" evidence="1">
    <location>
        <begin position="12"/>
        <end position="30"/>
    </location>
</feature>
<proteinExistence type="predicted"/>
<comment type="caution">
    <text evidence="2">The sequence shown here is derived from an EMBL/GenBank/DDBJ whole genome shotgun (WGS) entry which is preliminary data.</text>
</comment>
<accession>A0A7C3C4U3</accession>
<name>A0A7C3C4U3_9PROT</name>
<feature type="transmembrane region" description="Helical" evidence="1">
    <location>
        <begin position="138"/>
        <end position="157"/>
    </location>
</feature>